<evidence type="ECO:0000313" key="3">
    <source>
        <dbReference type="Proteomes" id="UP000786811"/>
    </source>
</evidence>
<dbReference type="OrthoDB" id="10494510at2759"/>
<accession>A0A8J2EAS6</accession>
<evidence type="ECO:0000256" key="1">
    <source>
        <dbReference type="SAM" id="MobiDB-lite"/>
    </source>
</evidence>
<name>A0A8J2EAS6_COTCN</name>
<dbReference type="AlphaFoldDB" id="A0A8J2EAS6"/>
<gene>
    <name evidence="2" type="ORF">HICCMSTLAB_LOCUS1513</name>
</gene>
<sequence>MLLTDDKQKKSNVTEEFIMNFTNVNVSDDEETNDEEDVIGDFHSDRKVIGAEKTNNRESSRAEMIKKLPNPVNLTKFNVKPGTSKSSDALHYCSTAQQYYVRWREKLPFQDLESTTQRKRCVSVPQKPDRSREKTIAPGGKIRKITESLENPKVHDS</sequence>
<organism evidence="2 3">
    <name type="scientific">Cotesia congregata</name>
    <name type="common">Parasitoid wasp</name>
    <name type="synonym">Apanteles congregatus</name>
    <dbReference type="NCBI Taxonomy" id="51543"/>
    <lineage>
        <taxon>Eukaryota</taxon>
        <taxon>Metazoa</taxon>
        <taxon>Ecdysozoa</taxon>
        <taxon>Arthropoda</taxon>
        <taxon>Hexapoda</taxon>
        <taxon>Insecta</taxon>
        <taxon>Pterygota</taxon>
        <taxon>Neoptera</taxon>
        <taxon>Endopterygota</taxon>
        <taxon>Hymenoptera</taxon>
        <taxon>Apocrita</taxon>
        <taxon>Ichneumonoidea</taxon>
        <taxon>Braconidae</taxon>
        <taxon>Microgastrinae</taxon>
        <taxon>Cotesia</taxon>
    </lineage>
</organism>
<protein>
    <submittedName>
        <fullName evidence="2">Uncharacterized protein</fullName>
    </submittedName>
</protein>
<feature type="region of interest" description="Disordered" evidence="1">
    <location>
        <begin position="114"/>
        <end position="157"/>
    </location>
</feature>
<evidence type="ECO:0000313" key="2">
    <source>
        <dbReference type="EMBL" id="CAG5075359.1"/>
    </source>
</evidence>
<keyword evidence="3" id="KW-1185">Reference proteome</keyword>
<feature type="compositionally biased region" description="Basic and acidic residues" evidence="1">
    <location>
        <begin position="144"/>
        <end position="157"/>
    </location>
</feature>
<comment type="caution">
    <text evidence="2">The sequence shown here is derived from an EMBL/GenBank/DDBJ whole genome shotgun (WGS) entry which is preliminary data.</text>
</comment>
<dbReference type="EMBL" id="CAJNRD030001116">
    <property type="protein sequence ID" value="CAG5075359.1"/>
    <property type="molecule type" value="Genomic_DNA"/>
</dbReference>
<dbReference type="Proteomes" id="UP000786811">
    <property type="component" value="Unassembled WGS sequence"/>
</dbReference>
<reference evidence="2" key="1">
    <citation type="submission" date="2021-04" db="EMBL/GenBank/DDBJ databases">
        <authorList>
            <person name="Chebbi M.A.C M."/>
        </authorList>
    </citation>
    <scope>NUCLEOTIDE SEQUENCE</scope>
</reference>
<proteinExistence type="predicted"/>